<proteinExistence type="predicted"/>
<evidence type="ECO:0000313" key="1">
    <source>
        <dbReference type="EMBL" id="DAD83951.1"/>
    </source>
</evidence>
<dbReference type="Gene3D" id="1.10.3230.10">
    <property type="entry name" value="YqbG-like"/>
    <property type="match status" value="1"/>
</dbReference>
<reference evidence="1" key="1">
    <citation type="journal article" date="2021" name="Proc. Natl. Acad. Sci. U.S.A.">
        <title>A Catalog of Tens of Thousands of Viruses from Human Metagenomes Reveals Hidden Associations with Chronic Diseases.</title>
        <authorList>
            <person name="Tisza M.J."/>
            <person name="Buck C.B."/>
        </authorList>
    </citation>
    <scope>NUCLEOTIDE SEQUENCE</scope>
    <source>
        <strain evidence="1">CtUFx54</strain>
    </source>
</reference>
<dbReference type="InterPro" id="IPR036558">
    <property type="entry name" value="YqbG-like_sf"/>
</dbReference>
<name>A0A8S5MPG3_9CAUD</name>
<accession>A0A8S5MPG3</accession>
<organism evidence="1">
    <name type="scientific">Myoviridae sp. ctUFx54</name>
    <dbReference type="NCBI Taxonomy" id="2826659"/>
    <lineage>
        <taxon>Viruses</taxon>
        <taxon>Duplodnaviria</taxon>
        <taxon>Heunggongvirae</taxon>
        <taxon>Uroviricota</taxon>
        <taxon>Caudoviricetes</taxon>
    </lineage>
</organism>
<sequence length="125" mass="14391">MIFADYQFYKEQYLLGKSPLIPENEFKFYANKASNEILNRIKFDFNSEPIEEMKQAMCELAEVQFSQSNSNSASVPLGVASEKVGEYTVTYKGNSNIEIERDYTLKVTSILKKWLGKTGYLYRGI</sequence>
<dbReference type="EMBL" id="BK014948">
    <property type="protein sequence ID" value="DAD83951.1"/>
    <property type="molecule type" value="Genomic_DNA"/>
</dbReference>
<protein>
    <submittedName>
        <fullName evidence="1">Head Tail Connector Protein</fullName>
    </submittedName>
</protein>